<dbReference type="InterPro" id="IPR011049">
    <property type="entry name" value="Serralysin-like_metalloprot_C"/>
</dbReference>
<keyword evidence="2" id="KW-1185">Reference proteome</keyword>
<dbReference type="Proteomes" id="UP000198539">
    <property type="component" value="Unassembled WGS sequence"/>
</dbReference>
<name>A0A1H3EU86_9RHOB</name>
<evidence type="ECO:0000313" key="1">
    <source>
        <dbReference type="EMBL" id="SDX82127.1"/>
    </source>
</evidence>
<gene>
    <name evidence="1" type="ORF">SAMN04488238_12612</name>
</gene>
<accession>A0A1H3EU86</accession>
<dbReference type="RefSeq" id="WP_305367296.1">
    <property type="nucleotide sequence ID" value="NZ_FNOM01000026.1"/>
</dbReference>
<dbReference type="STRING" id="564137.SAMN04488238_12612"/>
<dbReference type="Gene3D" id="2.150.10.10">
    <property type="entry name" value="Serralysin-like metalloprotease, C-terminal"/>
    <property type="match status" value="2"/>
</dbReference>
<protein>
    <submittedName>
        <fullName evidence="1">Hemolysin-type calcium-binding repeat-containing protein</fullName>
    </submittedName>
</protein>
<dbReference type="GO" id="GO:0005509">
    <property type="term" value="F:calcium ion binding"/>
    <property type="evidence" value="ECO:0007669"/>
    <property type="project" value="InterPro"/>
</dbReference>
<dbReference type="SUPFAM" id="SSF51120">
    <property type="entry name" value="beta-Roll"/>
    <property type="match status" value="2"/>
</dbReference>
<reference evidence="1 2" key="1">
    <citation type="submission" date="2016-10" db="EMBL/GenBank/DDBJ databases">
        <authorList>
            <person name="de Groot N.N."/>
        </authorList>
    </citation>
    <scope>NUCLEOTIDE SEQUENCE [LARGE SCALE GENOMIC DNA]</scope>
    <source>
        <strain evidence="1 2">CGMCC 1.8894</strain>
    </source>
</reference>
<dbReference type="PRINTS" id="PR00313">
    <property type="entry name" value="CABNDNGRPT"/>
</dbReference>
<proteinExistence type="predicted"/>
<evidence type="ECO:0000313" key="2">
    <source>
        <dbReference type="Proteomes" id="UP000198539"/>
    </source>
</evidence>
<sequence>MHIALTGNIGGQDFLNFAFYSEGDLQILSGTPTAVTVRNPDTGAITTFSGIGLSASANGEILSGTITGWNTLSASNAQITSVTGIAWGFSEFAFALEEALGNDNETALTALISRQDVTIDASGFQQFAELFLDGVTSNATLIGSPVGGRYEGGSGNDLFQFTTPDSDSGSFLLGSAGNDTYDFTNASSSAGGNYALAYHTLAAPITATINTGLNTGTVASVLGTDTLTNIANVVADDAAGGFSLVGSTGGDTFNITTNPESFMVVAGGRGNDTYNLNLNSILRLTFAGDGNGSAIMGARINLATGVVANDGFGFSDTINRSGTNGRLEIEGTQFSDIITGGAANDSFILGAGNDTLDGGDGFDRVRFDRNQMTSGVVVDLNAGTATGQWQGAAFAHQISNIEWVRGTRTFDDVLTGSNIANRLEGRGGNNLLDGRGGADELIGGSGDDTVFGGTGDDFIDLRGGGDNIAYGGRDDDTLMGGAGND</sequence>
<dbReference type="EMBL" id="FNOM01000026">
    <property type="protein sequence ID" value="SDX82127.1"/>
    <property type="molecule type" value="Genomic_DNA"/>
</dbReference>
<dbReference type="AlphaFoldDB" id="A0A1H3EU86"/>
<dbReference type="InterPro" id="IPR001343">
    <property type="entry name" value="Hemolysn_Ca-bd"/>
</dbReference>
<feature type="non-terminal residue" evidence="1">
    <location>
        <position position="485"/>
    </location>
</feature>
<dbReference type="Pfam" id="PF00353">
    <property type="entry name" value="HemolysinCabind"/>
    <property type="match status" value="3"/>
</dbReference>
<organism evidence="1 2">
    <name type="scientific">Roseicitreum antarcticum</name>
    <dbReference type="NCBI Taxonomy" id="564137"/>
    <lineage>
        <taxon>Bacteria</taxon>
        <taxon>Pseudomonadati</taxon>
        <taxon>Pseudomonadota</taxon>
        <taxon>Alphaproteobacteria</taxon>
        <taxon>Rhodobacterales</taxon>
        <taxon>Paracoccaceae</taxon>
        <taxon>Roseicitreum</taxon>
    </lineage>
</organism>